<dbReference type="InterPro" id="IPR004360">
    <property type="entry name" value="Glyas_Fos-R_dOase_dom"/>
</dbReference>
<dbReference type="Proteomes" id="UP000249873">
    <property type="component" value="Chromosome"/>
</dbReference>
<accession>A0A2Z4GB57</accession>
<dbReference type="AlphaFoldDB" id="A0A2Z4GB57"/>
<gene>
    <name evidence="2" type="ORF">DJ013_08850</name>
</gene>
<organism evidence="2 3">
    <name type="scientific">Arcticibacterium luteifluviistationis</name>
    <dbReference type="NCBI Taxonomy" id="1784714"/>
    <lineage>
        <taxon>Bacteria</taxon>
        <taxon>Pseudomonadati</taxon>
        <taxon>Bacteroidota</taxon>
        <taxon>Cytophagia</taxon>
        <taxon>Cytophagales</taxon>
        <taxon>Leadbetterellaceae</taxon>
        <taxon>Arcticibacterium</taxon>
    </lineage>
</organism>
<dbReference type="CDD" id="cd06587">
    <property type="entry name" value="VOC"/>
    <property type="match status" value="1"/>
</dbReference>
<dbReference type="SUPFAM" id="SSF54593">
    <property type="entry name" value="Glyoxalase/Bleomycin resistance protein/Dihydroxybiphenyl dioxygenase"/>
    <property type="match status" value="1"/>
</dbReference>
<evidence type="ECO:0000313" key="3">
    <source>
        <dbReference type="Proteomes" id="UP000249873"/>
    </source>
</evidence>
<reference evidence="2 3" key="1">
    <citation type="submission" date="2018-05" db="EMBL/GenBank/DDBJ databases">
        <title>Complete genome sequence of Arcticibacterium luteifluviistationis SM1504T, a cytophagaceae bacterium isolated from Arctic surface seawater.</title>
        <authorList>
            <person name="Li Y."/>
            <person name="Qin Q.-L."/>
        </authorList>
    </citation>
    <scope>NUCLEOTIDE SEQUENCE [LARGE SCALE GENOMIC DNA]</scope>
    <source>
        <strain evidence="2 3">SM1504</strain>
    </source>
</reference>
<sequence length="120" mass="13508">MRRLEFTSLQVTDLEVSKAFYTEKLGFKVSEMKNPDAVVFSFNKGEASFAIRKPFGSLANKDLGVGVSTWFAIDEKIEELQASLQEKKVNILGEIMDTPFGKALHILDPDGYKLTFLELK</sequence>
<dbReference type="Gene3D" id="3.10.180.10">
    <property type="entry name" value="2,3-Dihydroxybiphenyl 1,2-Dioxygenase, domain 1"/>
    <property type="match status" value="1"/>
</dbReference>
<dbReference type="InterPro" id="IPR037523">
    <property type="entry name" value="VOC_core"/>
</dbReference>
<dbReference type="RefSeq" id="WP_111371417.1">
    <property type="nucleotide sequence ID" value="NZ_CP029480.1"/>
</dbReference>
<dbReference type="KEGG" id="als:DJ013_08850"/>
<proteinExistence type="predicted"/>
<evidence type="ECO:0000259" key="1">
    <source>
        <dbReference type="PROSITE" id="PS51819"/>
    </source>
</evidence>
<evidence type="ECO:0000313" key="2">
    <source>
        <dbReference type="EMBL" id="AWV98270.1"/>
    </source>
</evidence>
<dbReference type="Pfam" id="PF00903">
    <property type="entry name" value="Glyoxalase"/>
    <property type="match status" value="1"/>
</dbReference>
<dbReference type="OrthoDB" id="9796521at2"/>
<feature type="domain" description="VOC" evidence="1">
    <location>
        <begin position="3"/>
        <end position="119"/>
    </location>
</feature>
<keyword evidence="3" id="KW-1185">Reference proteome</keyword>
<dbReference type="EMBL" id="CP029480">
    <property type="protein sequence ID" value="AWV98270.1"/>
    <property type="molecule type" value="Genomic_DNA"/>
</dbReference>
<dbReference type="PROSITE" id="PS51819">
    <property type="entry name" value="VOC"/>
    <property type="match status" value="1"/>
</dbReference>
<protein>
    <submittedName>
        <fullName evidence="2">Glyoxalase</fullName>
    </submittedName>
</protein>
<name>A0A2Z4GB57_9BACT</name>
<dbReference type="InterPro" id="IPR029068">
    <property type="entry name" value="Glyas_Bleomycin-R_OHBP_Dase"/>
</dbReference>